<evidence type="ECO:0000313" key="3">
    <source>
        <dbReference type="Proteomes" id="UP000557872"/>
    </source>
</evidence>
<keyword evidence="3" id="KW-1185">Reference proteome</keyword>
<organism evidence="2 3">
    <name type="scientific">Oceaniferula marina</name>
    <dbReference type="NCBI Taxonomy" id="2748318"/>
    <lineage>
        <taxon>Bacteria</taxon>
        <taxon>Pseudomonadati</taxon>
        <taxon>Verrucomicrobiota</taxon>
        <taxon>Verrucomicrobiia</taxon>
        <taxon>Verrucomicrobiales</taxon>
        <taxon>Verrucomicrobiaceae</taxon>
        <taxon>Oceaniferula</taxon>
    </lineage>
</organism>
<proteinExistence type="predicted"/>
<feature type="signal peptide" evidence="1">
    <location>
        <begin position="1"/>
        <end position="25"/>
    </location>
</feature>
<dbReference type="InterPro" id="IPR013783">
    <property type="entry name" value="Ig-like_fold"/>
</dbReference>
<feature type="chain" id="PRO_5032830390" evidence="1">
    <location>
        <begin position="26"/>
        <end position="242"/>
    </location>
</feature>
<dbReference type="PANTHER" id="PTHR37833:SF1">
    <property type="entry name" value="SIGNAL PEPTIDE PROTEIN"/>
    <property type="match status" value="1"/>
</dbReference>
<reference evidence="2 3" key="1">
    <citation type="submission" date="2020-07" db="EMBL/GenBank/DDBJ databases">
        <title>Roseicoccus Jingziensis gen. nov., sp. nov., isolated from coastal seawater.</title>
        <authorList>
            <person name="Feng X."/>
        </authorList>
    </citation>
    <scope>NUCLEOTIDE SEQUENCE [LARGE SCALE GENOMIC DNA]</scope>
    <source>
        <strain evidence="2 3">N1E253</strain>
    </source>
</reference>
<dbReference type="InterPro" id="IPR011467">
    <property type="entry name" value="DUF1573"/>
</dbReference>
<sequence>MRTSTIATALMACLAFCLCSSVSLADRGFSFVQNRIAVTVKPEDKLVSIPFEFENKTKRTITIARYDSACSCISARVTKPLGKMTYKPGEKGQITVDFELKNFQGLQEKTLLLWTKDDPAEAPSSVLTSAITIPELFKVEPKTLFWEQNGEKTAKTFKITIPHDQPIKILELEGSNQQFPYTLKTITEGREYEISVTPTDVSSPSMGVIKLTTDSKIPRYRRHQAFVCVRRPELVKPKPVTP</sequence>
<dbReference type="RefSeq" id="WP_178934825.1">
    <property type="nucleotide sequence ID" value="NZ_JACBAZ010000016.1"/>
</dbReference>
<dbReference type="Proteomes" id="UP000557872">
    <property type="component" value="Unassembled WGS sequence"/>
</dbReference>
<dbReference type="PANTHER" id="PTHR37833">
    <property type="entry name" value="LIPOPROTEIN-RELATED"/>
    <property type="match status" value="1"/>
</dbReference>
<dbReference type="Pfam" id="PF07610">
    <property type="entry name" value="DUF1573"/>
    <property type="match status" value="1"/>
</dbReference>
<dbReference type="Gene3D" id="2.60.40.10">
    <property type="entry name" value="Immunoglobulins"/>
    <property type="match status" value="1"/>
</dbReference>
<accession>A0A851GJR5</accession>
<name>A0A851GJR5_9BACT</name>
<protein>
    <submittedName>
        <fullName evidence="2">DUF1573 domain-containing protein</fullName>
    </submittedName>
</protein>
<gene>
    <name evidence="2" type="ORF">HW115_18300</name>
</gene>
<evidence type="ECO:0000313" key="2">
    <source>
        <dbReference type="EMBL" id="NWK57576.1"/>
    </source>
</evidence>
<evidence type="ECO:0000256" key="1">
    <source>
        <dbReference type="SAM" id="SignalP"/>
    </source>
</evidence>
<dbReference type="EMBL" id="JACBAZ010000016">
    <property type="protein sequence ID" value="NWK57576.1"/>
    <property type="molecule type" value="Genomic_DNA"/>
</dbReference>
<keyword evidence="1" id="KW-0732">Signal</keyword>
<dbReference type="AlphaFoldDB" id="A0A851GJR5"/>
<comment type="caution">
    <text evidence="2">The sequence shown here is derived from an EMBL/GenBank/DDBJ whole genome shotgun (WGS) entry which is preliminary data.</text>
</comment>